<protein>
    <submittedName>
        <fullName evidence="2">Nitronate monooxygenase</fullName>
    </submittedName>
</protein>
<gene>
    <name evidence="2" type="ORF">ABZ921_04860</name>
</gene>
<dbReference type="Proteomes" id="UP001551176">
    <property type="component" value="Unassembled WGS sequence"/>
</dbReference>
<keyword evidence="3" id="KW-1185">Reference proteome</keyword>
<evidence type="ECO:0000313" key="2">
    <source>
        <dbReference type="EMBL" id="MEU6819940.1"/>
    </source>
</evidence>
<dbReference type="Gene3D" id="3.20.20.70">
    <property type="entry name" value="Aldolase class I"/>
    <property type="match status" value="1"/>
</dbReference>
<dbReference type="Pfam" id="PF03060">
    <property type="entry name" value="NMO"/>
    <property type="match status" value="1"/>
</dbReference>
<dbReference type="InterPro" id="IPR013785">
    <property type="entry name" value="Aldolase_TIM"/>
</dbReference>
<feature type="region of interest" description="Disordered" evidence="1">
    <location>
        <begin position="261"/>
        <end position="280"/>
    </location>
</feature>
<keyword evidence="2" id="KW-0503">Monooxygenase</keyword>
<dbReference type="RefSeq" id="WP_359344874.1">
    <property type="nucleotide sequence ID" value="NZ_JBEYXV010000002.1"/>
</dbReference>
<keyword evidence="2" id="KW-0560">Oxidoreductase</keyword>
<dbReference type="SUPFAM" id="SSF51412">
    <property type="entry name" value="Inosine monophosphate dehydrogenase (IMPDH)"/>
    <property type="match status" value="1"/>
</dbReference>
<sequence>MPMVMAGGELPQVIQGGMGVGVSGWRLARAVSSVGQLGVVSGTALDALLTRRLQLGDPDGDVRRALAAFPVPELAAAVLDRFYVEGGVAAGERLRTQPMLRIERGEQAELLTVLGNFVEVWLAKEGHEGPVGINYLEKVQLGLAPGMFGAILAGVDCVLVGAGVPGHVPELARRLARMEPVTVRVRLDGAEEAYDHRFDPAALLGRAGFRMGVDTGMDEGGCRCGGGGEGAGCRGAAAPAEGEGEVPARAQVQDVRIESLAPTERPALAPSPPSPARPSLRSLRSLQRPDVLAIVSLPLLAAYLTRDEATTPDGFVIETHGAGGHSAPPRGALQLDAAGEPVYGPRDHPDLAKMAAIGIPFWLAGGAAHPERVAAARALGAAGVQVGSAFALCEESGLQPGLRDALRTRARAGTLKVRNDPSASPTGFPFKVAELAGTLSDPAVRSARRDVCDLGYLRVPYRTAKGAIGYRCPAEPEAAYRRKGGSATDTEGRLCLCNGLLSTVGLGQRHPSGRDEPPVVTLGQDLGFLTDLSPDGGPYRAVEVVEWLTGRGPISQVVPASAGWGP</sequence>
<dbReference type="GO" id="GO:0004497">
    <property type="term" value="F:monooxygenase activity"/>
    <property type="evidence" value="ECO:0007669"/>
    <property type="project" value="UniProtKB-KW"/>
</dbReference>
<dbReference type="SUPFAM" id="SSF51395">
    <property type="entry name" value="FMN-linked oxidoreductases"/>
    <property type="match status" value="1"/>
</dbReference>
<evidence type="ECO:0000256" key="1">
    <source>
        <dbReference type="SAM" id="MobiDB-lite"/>
    </source>
</evidence>
<dbReference type="EMBL" id="JBEYXV010000002">
    <property type="protein sequence ID" value="MEU6819940.1"/>
    <property type="molecule type" value="Genomic_DNA"/>
</dbReference>
<proteinExistence type="predicted"/>
<comment type="caution">
    <text evidence="2">The sequence shown here is derived from an EMBL/GenBank/DDBJ whole genome shotgun (WGS) entry which is preliminary data.</text>
</comment>
<name>A0ABV3BGR5_9ACTN</name>
<reference evidence="2 3" key="1">
    <citation type="submission" date="2024-06" db="EMBL/GenBank/DDBJ databases">
        <title>The Natural Products Discovery Center: Release of the First 8490 Sequenced Strains for Exploring Actinobacteria Biosynthetic Diversity.</title>
        <authorList>
            <person name="Kalkreuter E."/>
            <person name="Kautsar S.A."/>
            <person name="Yang D."/>
            <person name="Bader C.D."/>
            <person name="Teijaro C.N."/>
            <person name="Fluegel L."/>
            <person name="Davis C.M."/>
            <person name="Simpson J.R."/>
            <person name="Lauterbach L."/>
            <person name="Steele A.D."/>
            <person name="Gui C."/>
            <person name="Meng S."/>
            <person name="Li G."/>
            <person name="Viehrig K."/>
            <person name="Ye F."/>
            <person name="Su P."/>
            <person name="Kiefer A.F."/>
            <person name="Nichols A."/>
            <person name="Cepeda A.J."/>
            <person name="Yan W."/>
            <person name="Fan B."/>
            <person name="Jiang Y."/>
            <person name="Adhikari A."/>
            <person name="Zheng C.-J."/>
            <person name="Schuster L."/>
            <person name="Cowan T.M."/>
            <person name="Smanski M.J."/>
            <person name="Chevrette M.G."/>
            <person name="De Carvalho L.P.S."/>
            <person name="Shen B."/>
        </authorList>
    </citation>
    <scope>NUCLEOTIDE SEQUENCE [LARGE SCALE GENOMIC DNA]</scope>
    <source>
        <strain evidence="2 3">NPDC046838</strain>
    </source>
</reference>
<dbReference type="PANTHER" id="PTHR32332:SF33">
    <property type="entry name" value="NITRONATE MONOOXYGENASE DOMAIN-CONTAINING PROTEIN"/>
    <property type="match status" value="1"/>
</dbReference>
<dbReference type="PANTHER" id="PTHR32332">
    <property type="entry name" value="2-NITROPROPANE DIOXYGENASE"/>
    <property type="match status" value="1"/>
</dbReference>
<organism evidence="2 3">
    <name type="scientific">Streptomyces atriruber</name>
    <dbReference type="NCBI Taxonomy" id="545121"/>
    <lineage>
        <taxon>Bacteria</taxon>
        <taxon>Bacillati</taxon>
        <taxon>Actinomycetota</taxon>
        <taxon>Actinomycetes</taxon>
        <taxon>Kitasatosporales</taxon>
        <taxon>Streptomycetaceae</taxon>
        <taxon>Streptomyces</taxon>
    </lineage>
</organism>
<evidence type="ECO:0000313" key="3">
    <source>
        <dbReference type="Proteomes" id="UP001551176"/>
    </source>
</evidence>
<accession>A0ABV3BGR5</accession>